<dbReference type="EMBL" id="CP014869">
    <property type="protein sequence ID" value="AMT95058.1"/>
    <property type="molecule type" value="Genomic_DNA"/>
</dbReference>
<evidence type="ECO:0000313" key="1">
    <source>
        <dbReference type="EMBL" id="AMT95058.1"/>
    </source>
</evidence>
<name>A0A144MHS5_BRELN</name>
<dbReference type="Proteomes" id="UP000075950">
    <property type="component" value="Chromosome"/>
</dbReference>
<accession>A0A144MHS5</accession>
<dbReference type="AlphaFoldDB" id="A0A144MHS5"/>
<evidence type="ECO:0000313" key="2">
    <source>
        <dbReference type="Proteomes" id="UP000075950"/>
    </source>
</evidence>
<protein>
    <submittedName>
        <fullName evidence="1">Uncharacterized protein</fullName>
    </submittedName>
</protein>
<dbReference type="KEGG" id="bly:A2T55_16190"/>
<sequence length="94" mass="10197">MGFVPALSSSDVSGTMTTPNAARIHTIPLMRVSHSSPHADSTQIVTSTRHVPRASRPSVIGNPIRTSQVRDVRSRMSEEIEATAVTRANEDSTW</sequence>
<reference evidence="2" key="1">
    <citation type="submission" date="2016-03" db="EMBL/GenBank/DDBJ databases">
        <authorList>
            <person name="Ploux O."/>
        </authorList>
    </citation>
    <scope>NUCLEOTIDE SEQUENCE [LARGE SCALE GENOMIC DNA]</scope>
    <source>
        <strain evidence="2">BS258</strain>
    </source>
</reference>
<organism evidence="1 2">
    <name type="scientific">Brevibacterium linens</name>
    <dbReference type="NCBI Taxonomy" id="1703"/>
    <lineage>
        <taxon>Bacteria</taxon>
        <taxon>Bacillati</taxon>
        <taxon>Actinomycetota</taxon>
        <taxon>Actinomycetes</taxon>
        <taxon>Micrococcales</taxon>
        <taxon>Brevibacteriaceae</taxon>
        <taxon>Brevibacterium</taxon>
    </lineage>
</organism>
<gene>
    <name evidence="1" type="ORF">A2T55_16190</name>
</gene>
<proteinExistence type="predicted"/>